<proteinExistence type="predicted"/>
<protein>
    <submittedName>
        <fullName evidence="1">Uncharacterized protein</fullName>
    </submittedName>
</protein>
<dbReference type="EMBL" id="OQ890312">
    <property type="protein sequence ID" value="WLJ25585.1"/>
    <property type="molecule type" value="Genomic_DNA"/>
</dbReference>
<reference evidence="1" key="1">
    <citation type="submission" date="2023-04" db="EMBL/GenBank/DDBJ databases">
        <title>The human skin virome in hidradenitis suppurativa patients.</title>
        <authorList>
            <person name="Jansen D."/>
        </authorList>
    </citation>
    <scope>NUCLEOTIDE SEQUENCE</scope>
    <source>
        <strain evidence="1">VC1_JansenPhageB</strain>
    </source>
</reference>
<accession>A0AA50A6M9</accession>
<organism evidence="1">
    <name type="scientific">Actinobacteria phage HS02</name>
    <dbReference type="NCBI Taxonomy" id="3056388"/>
    <lineage>
        <taxon>Viruses</taxon>
    </lineage>
</organism>
<evidence type="ECO:0000313" key="1">
    <source>
        <dbReference type="EMBL" id="WLJ25585.1"/>
    </source>
</evidence>
<sequence>MYKPKVRKAQPLASTSGPTWGVVAGAYFYPLRDHTAALCAAHIVAQFPRALTFLGLDRYWADRITLTRDLPATALTHRGWL</sequence>
<name>A0AA50A6M9_9VIRU</name>